<gene>
    <name evidence="1" type="ORF">DKG74_11340</name>
</gene>
<sequence length="95" mass="10881">MKINVEFDITPEEARRVLGLPDLEPMQQRILAELEGRMTQYLNVIDPETIFKQWLPMGIQGGLQGFEKFQDFLWSAASSVRGGGKRKPETKDETK</sequence>
<organism evidence="1 2">
    <name type="scientific">Zavarzinia aquatilis</name>
    <dbReference type="NCBI Taxonomy" id="2211142"/>
    <lineage>
        <taxon>Bacteria</taxon>
        <taxon>Pseudomonadati</taxon>
        <taxon>Pseudomonadota</taxon>
        <taxon>Alphaproteobacteria</taxon>
        <taxon>Rhodospirillales</taxon>
        <taxon>Zavarziniaceae</taxon>
        <taxon>Zavarzinia</taxon>
    </lineage>
</organism>
<dbReference type="Pfam" id="PF20099">
    <property type="entry name" value="DUF6489"/>
    <property type="match status" value="1"/>
</dbReference>
<keyword evidence="2" id="KW-1185">Reference proteome</keyword>
<reference evidence="1 2" key="1">
    <citation type="submission" date="2018-05" db="EMBL/GenBank/DDBJ databases">
        <title>Zavarzinia sp. HR-AS.</title>
        <authorList>
            <person name="Lee Y."/>
            <person name="Jeon C.O."/>
        </authorList>
    </citation>
    <scope>NUCLEOTIDE SEQUENCE [LARGE SCALE GENOMIC DNA]</scope>
    <source>
        <strain evidence="1 2">HR-AS</strain>
    </source>
</reference>
<name>A0A317E611_9PROT</name>
<comment type="caution">
    <text evidence="1">The sequence shown here is derived from an EMBL/GenBank/DDBJ whole genome shotgun (WGS) entry which is preliminary data.</text>
</comment>
<dbReference type="AlphaFoldDB" id="A0A317E611"/>
<dbReference type="InterPro" id="IPR045502">
    <property type="entry name" value="DUF6489"/>
</dbReference>
<accession>A0A317E611</accession>
<dbReference type="RefSeq" id="WP_109905810.1">
    <property type="nucleotide sequence ID" value="NZ_QGLE01000006.1"/>
</dbReference>
<dbReference type="EMBL" id="QGLE01000006">
    <property type="protein sequence ID" value="PWR22469.1"/>
    <property type="molecule type" value="Genomic_DNA"/>
</dbReference>
<dbReference type="OrthoDB" id="5740990at2"/>
<evidence type="ECO:0000313" key="1">
    <source>
        <dbReference type="EMBL" id="PWR22469.1"/>
    </source>
</evidence>
<evidence type="ECO:0000313" key="2">
    <source>
        <dbReference type="Proteomes" id="UP000245461"/>
    </source>
</evidence>
<protein>
    <recommendedName>
        <fullName evidence="3">Ribosomal protein S1</fullName>
    </recommendedName>
</protein>
<dbReference type="Proteomes" id="UP000245461">
    <property type="component" value="Unassembled WGS sequence"/>
</dbReference>
<evidence type="ECO:0008006" key="3">
    <source>
        <dbReference type="Google" id="ProtNLM"/>
    </source>
</evidence>
<proteinExistence type="predicted"/>